<dbReference type="Gene3D" id="1.10.442.10">
    <property type="entry name" value="Cytochrome c oxidase subunit IV"/>
    <property type="match status" value="1"/>
</dbReference>
<reference evidence="3 4" key="1">
    <citation type="journal article" date="2016" name="Proc. Natl. Acad. Sci. U.S.A.">
        <title>Comparative genomics of biotechnologically important yeasts.</title>
        <authorList>
            <person name="Riley R."/>
            <person name="Haridas S."/>
            <person name="Wolfe K.H."/>
            <person name="Lopes M.R."/>
            <person name="Hittinger C.T."/>
            <person name="Goeker M."/>
            <person name="Salamov A.A."/>
            <person name="Wisecaver J.H."/>
            <person name="Long T.M."/>
            <person name="Calvey C.H."/>
            <person name="Aerts A.L."/>
            <person name="Barry K.W."/>
            <person name="Choi C."/>
            <person name="Clum A."/>
            <person name="Coughlan A.Y."/>
            <person name="Deshpande S."/>
            <person name="Douglass A.P."/>
            <person name="Hanson S.J."/>
            <person name="Klenk H.-P."/>
            <person name="LaButti K.M."/>
            <person name="Lapidus A."/>
            <person name="Lindquist E.A."/>
            <person name="Lipzen A.M."/>
            <person name="Meier-Kolthoff J.P."/>
            <person name="Ohm R.A."/>
            <person name="Otillar R.P."/>
            <person name="Pangilinan J.L."/>
            <person name="Peng Y."/>
            <person name="Rokas A."/>
            <person name="Rosa C.A."/>
            <person name="Scheuner C."/>
            <person name="Sibirny A.A."/>
            <person name="Slot J.C."/>
            <person name="Stielow J.B."/>
            <person name="Sun H."/>
            <person name="Kurtzman C.P."/>
            <person name="Blackwell M."/>
            <person name="Grigoriev I.V."/>
            <person name="Jeffries T.W."/>
        </authorList>
    </citation>
    <scope>NUCLEOTIDE SEQUENCE [LARGE SCALE GENOMIC DNA]</scope>
    <source>
        <strain evidence="3 4">DSM 6958</strain>
    </source>
</reference>
<gene>
    <name evidence="3" type="ORF">NADFUDRAFT_47401</name>
</gene>
<dbReference type="InterPro" id="IPR004203">
    <property type="entry name" value="Cyt_c_oxidase_su4_fam"/>
</dbReference>
<dbReference type="SUPFAM" id="SSF81406">
    <property type="entry name" value="Mitochondrial cytochrome c oxidase subunit IV"/>
    <property type="match status" value="1"/>
</dbReference>
<evidence type="ECO:0000256" key="2">
    <source>
        <dbReference type="ARBA" id="ARBA00023128"/>
    </source>
</evidence>
<dbReference type="OrthoDB" id="4072188at2759"/>
<accession>A0A1E3PJ07</accession>
<evidence type="ECO:0000256" key="1">
    <source>
        <dbReference type="ARBA" id="ARBA00004173"/>
    </source>
</evidence>
<evidence type="ECO:0000313" key="3">
    <source>
        <dbReference type="EMBL" id="ODQ64837.1"/>
    </source>
</evidence>
<dbReference type="GO" id="GO:0045277">
    <property type="term" value="C:respiratory chain complex IV"/>
    <property type="evidence" value="ECO:0007669"/>
    <property type="project" value="InterPro"/>
</dbReference>
<protein>
    <submittedName>
        <fullName evidence="3">Uncharacterized protein</fullName>
    </submittedName>
</protein>
<dbReference type="AlphaFoldDB" id="A0A1E3PJ07"/>
<keyword evidence="2" id="KW-0496">Mitochondrion</keyword>
<organism evidence="3 4">
    <name type="scientific">Nadsonia fulvescens var. elongata DSM 6958</name>
    <dbReference type="NCBI Taxonomy" id="857566"/>
    <lineage>
        <taxon>Eukaryota</taxon>
        <taxon>Fungi</taxon>
        <taxon>Dikarya</taxon>
        <taxon>Ascomycota</taxon>
        <taxon>Saccharomycotina</taxon>
        <taxon>Dipodascomycetes</taxon>
        <taxon>Dipodascales</taxon>
        <taxon>Dipodascales incertae sedis</taxon>
        <taxon>Nadsonia</taxon>
    </lineage>
</organism>
<name>A0A1E3PJ07_9ASCO</name>
<proteinExistence type="predicted"/>
<sequence>MKKADQDAVLAYLEDRMRGDWKEMTLDEKKAAWFVYYGAWGARAPDVEQVTGKGMGTFIKVGLAFTLGLTGYMVSKDLMASDEDKVTV</sequence>
<dbReference type="Pfam" id="PF02936">
    <property type="entry name" value="COX4"/>
    <property type="match status" value="1"/>
</dbReference>
<dbReference type="GO" id="GO:0005739">
    <property type="term" value="C:mitochondrion"/>
    <property type="evidence" value="ECO:0007669"/>
    <property type="project" value="UniProtKB-SubCell"/>
</dbReference>
<dbReference type="GO" id="GO:0006123">
    <property type="term" value="P:mitochondrial electron transport, cytochrome c to oxygen"/>
    <property type="evidence" value="ECO:0007669"/>
    <property type="project" value="InterPro"/>
</dbReference>
<dbReference type="Proteomes" id="UP000095009">
    <property type="component" value="Unassembled WGS sequence"/>
</dbReference>
<dbReference type="STRING" id="857566.A0A1E3PJ07"/>
<comment type="subcellular location">
    <subcellularLocation>
        <location evidence="1">Mitochondrion</location>
    </subcellularLocation>
</comment>
<dbReference type="InterPro" id="IPR036639">
    <property type="entry name" value="Cyt_c_oxidase_su4_sf"/>
</dbReference>
<keyword evidence="4" id="KW-1185">Reference proteome</keyword>
<dbReference type="EMBL" id="KV454411">
    <property type="protein sequence ID" value="ODQ64837.1"/>
    <property type="molecule type" value="Genomic_DNA"/>
</dbReference>
<evidence type="ECO:0000313" key="4">
    <source>
        <dbReference type="Proteomes" id="UP000095009"/>
    </source>
</evidence>